<accession>A0ACB8GIR4</accession>
<sequence>MTFSSIDPFDLHGFASESAKQYREHIQELVYYGESRLKRAVDEILKKPMEDQAPFQKCLRKELHYFLTYVGLITSMGQVVDVPFTLRSLAFSLGRIAPEDLPMQFNVEFVQALNITRDEDRGEVVASYKRPWWEEFRPSWRSVIDDGSIGECLSHHRKLIGIENKHRFIESLGSDITPSSFAMTPGERMLFEPLQNARRTIMVMTEAQTSHQSVIFRKAEEYWNLHDASKAEGMNRDHWKMGITEMGNNITEIGGVDYVDSGVDTETPKNRISTPAFQRATSCNDPPLVRDSKHRSKDWKPSELDDDYSLSPLPSPALLYRSESIQTDQGTVPVETVPPHSGPDISCGSPEEMGDLSMQASLSPGFASARSRDEMAELYEDIKPHIQEPIQSYSPEFHPPIRIPLADELGDLFRDIPSTPGRSFDMEILGIQSPNVLATLYEEITPQFGIDRQSSPEIKTLRLNPSADDLGELFNDILPPSGLSIDPDITATRPSDVRSTRDEDVTLQINVDRQSSPEICALRLNPSPDDLVDLFRDILPPAGLYPNLDINGTRPSNVPATLYKEITPQVDVIRQSSPEIYAPHLNPSPDELGNLFRGILPPSGPFSNVEYTGTQSPQECTTMREDSTPKCYPSRHIASTDELSELFMDILPNPEPLKRSEAQTPNKRSGFTEDTPPTYHPNCYISSPDELGELFRDLKPASELSESPSAYVAQSPNDIAALWQNTNQPNNHSPRHNASPNELGALFQGITRLAQTTDNSANTALQGTSNVMSRPPASSNIHEDQSLSLGSSNHLNGLPSKRQRRQK</sequence>
<proteinExistence type="predicted"/>
<comment type="caution">
    <text evidence="1">The sequence shown here is derived from an EMBL/GenBank/DDBJ whole genome shotgun (WGS) entry which is preliminary data.</text>
</comment>
<reference evidence="1" key="1">
    <citation type="submission" date="2021-10" db="EMBL/GenBank/DDBJ databases">
        <title>Psilocybe cubensis genome.</title>
        <authorList>
            <person name="Mckernan K.J."/>
            <person name="Crawford S."/>
            <person name="Trippe A."/>
            <person name="Kane L.T."/>
            <person name="Mclaughlin S."/>
        </authorList>
    </citation>
    <scope>NUCLEOTIDE SEQUENCE</scope>
    <source>
        <strain evidence="1">MGC-MH-2018</strain>
    </source>
</reference>
<protein>
    <submittedName>
        <fullName evidence="1">Uncharacterized protein</fullName>
    </submittedName>
</protein>
<dbReference type="Proteomes" id="UP000664032">
    <property type="component" value="Unassembled WGS sequence"/>
</dbReference>
<evidence type="ECO:0000313" key="2">
    <source>
        <dbReference type="Proteomes" id="UP000664032"/>
    </source>
</evidence>
<gene>
    <name evidence="1" type="ORF">JR316_0012505</name>
</gene>
<keyword evidence="2" id="KW-1185">Reference proteome</keyword>
<name>A0ACB8GIR4_PSICU</name>
<evidence type="ECO:0000313" key="1">
    <source>
        <dbReference type="EMBL" id="KAH9475394.1"/>
    </source>
</evidence>
<organism evidence="1 2">
    <name type="scientific">Psilocybe cubensis</name>
    <name type="common">Psychedelic mushroom</name>
    <name type="synonym">Stropharia cubensis</name>
    <dbReference type="NCBI Taxonomy" id="181762"/>
    <lineage>
        <taxon>Eukaryota</taxon>
        <taxon>Fungi</taxon>
        <taxon>Dikarya</taxon>
        <taxon>Basidiomycota</taxon>
        <taxon>Agaricomycotina</taxon>
        <taxon>Agaricomycetes</taxon>
        <taxon>Agaricomycetidae</taxon>
        <taxon>Agaricales</taxon>
        <taxon>Agaricineae</taxon>
        <taxon>Strophariaceae</taxon>
        <taxon>Psilocybe</taxon>
    </lineage>
</organism>
<dbReference type="EMBL" id="JAFIQS020000012">
    <property type="protein sequence ID" value="KAH9475394.1"/>
    <property type="molecule type" value="Genomic_DNA"/>
</dbReference>